<feature type="region of interest" description="Disordered" evidence="1">
    <location>
        <begin position="148"/>
        <end position="176"/>
    </location>
</feature>
<reference evidence="2" key="1">
    <citation type="submission" date="2021-06" db="EMBL/GenBank/DDBJ databases">
        <title>Updating the genus Pseudomonas: Description of 43 new species and partition of the Pseudomonas putida group.</title>
        <authorList>
            <person name="Girard L."/>
            <person name="Lood C."/>
            <person name="Vandamme P."/>
            <person name="Rokni-Zadeh H."/>
            <person name="van Noort V."/>
            <person name="Hofte M."/>
            <person name="Lavigne R."/>
            <person name="De Mot R."/>
        </authorList>
    </citation>
    <scope>NUCLEOTIDE SEQUENCE</scope>
    <source>
        <strain evidence="2">CMR12a</strain>
    </source>
</reference>
<proteinExistence type="predicted"/>
<evidence type="ECO:0000313" key="3">
    <source>
        <dbReference type="Proteomes" id="UP000693952"/>
    </source>
</evidence>
<evidence type="ECO:0000256" key="1">
    <source>
        <dbReference type="SAM" id="MobiDB-lite"/>
    </source>
</evidence>
<organism evidence="2 3">
    <name type="scientific">Pseudomonas sessilinigenes</name>
    <dbReference type="NCBI Taxonomy" id="658629"/>
    <lineage>
        <taxon>Bacteria</taxon>
        <taxon>Pseudomonadati</taxon>
        <taxon>Pseudomonadota</taxon>
        <taxon>Gammaproteobacteria</taxon>
        <taxon>Pseudomonadales</taxon>
        <taxon>Pseudomonadaceae</taxon>
        <taxon>Pseudomonas</taxon>
    </lineage>
</organism>
<accession>A0ABX8MYB1</accession>
<feature type="compositionally biased region" description="Basic residues" evidence="1">
    <location>
        <begin position="157"/>
        <end position="166"/>
    </location>
</feature>
<protein>
    <submittedName>
        <fullName evidence="2">Uncharacterized protein</fullName>
    </submittedName>
</protein>
<gene>
    <name evidence="2" type="ORF">KSS89_15295</name>
</gene>
<sequence>MPMAHGLRLGRFEDLAVHRQCKVAVFGRCFNGLLELWRKLNGLGVFSVSVQSSTQALLERLEAGERFNALFFDGFDLDRDDSLLETIAKYQAFDLLVLLADVNSVQRQQLFQRTHERAMAHVQVLPLPVRAEDLALVVELHPACGQVGNLEPPTTGRRAKRNRKFPNPKLENLSMGQYPATTAQGYELKHVREYTV</sequence>
<keyword evidence="3" id="KW-1185">Reference proteome</keyword>
<dbReference type="Proteomes" id="UP000693952">
    <property type="component" value="Chromosome"/>
</dbReference>
<evidence type="ECO:0000313" key="2">
    <source>
        <dbReference type="EMBL" id="QXH43530.1"/>
    </source>
</evidence>
<dbReference type="EMBL" id="CP077074">
    <property type="protein sequence ID" value="QXH43530.1"/>
    <property type="molecule type" value="Genomic_DNA"/>
</dbReference>
<name>A0ABX8MYB1_9PSED</name>